<feature type="domain" description="AB hydrolase-1" evidence="4">
    <location>
        <begin position="196"/>
        <end position="415"/>
    </location>
</feature>
<comment type="similarity">
    <text evidence="2">Belongs to the AB hydrolase superfamily. FUS2 hydrolase family.</text>
</comment>
<keyword evidence="1" id="KW-0378">Hydrolase</keyword>
<name>A0AAE0KG45_9PEZI</name>
<dbReference type="Gene3D" id="3.40.50.1820">
    <property type="entry name" value="alpha/beta hydrolase"/>
    <property type="match status" value="1"/>
</dbReference>
<accession>A0AAE0KG45</accession>
<dbReference type="SUPFAM" id="SSF53474">
    <property type="entry name" value="alpha/beta-Hydrolases"/>
    <property type="match status" value="1"/>
</dbReference>
<organism evidence="5 6">
    <name type="scientific">Lasiosphaeria ovina</name>
    <dbReference type="NCBI Taxonomy" id="92902"/>
    <lineage>
        <taxon>Eukaryota</taxon>
        <taxon>Fungi</taxon>
        <taxon>Dikarya</taxon>
        <taxon>Ascomycota</taxon>
        <taxon>Pezizomycotina</taxon>
        <taxon>Sordariomycetes</taxon>
        <taxon>Sordariomycetidae</taxon>
        <taxon>Sordariales</taxon>
        <taxon>Lasiosphaeriaceae</taxon>
        <taxon>Lasiosphaeria</taxon>
    </lineage>
</organism>
<dbReference type="Pfam" id="PF12697">
    <property type="entry name" value="Abhydrolase_6"/>
    <property type="match status" value="1"/>
</dbReference>
<evidence type="ECO:0000256" key="2">
    <source>
        <dbReference type="ARBA" id="ARBA00038115"/>
    </source>
</evidence>
<dbReference type="AlphaFoldDB" id="A0AAE0KG45"/>
<dbReference type="GO" id="GO:0004177">
    <property type="term" value="F:aminopeptidase activity"/>
    <property type="evidence" value="ECO:0007669"/>
    <property type="project" value="UniProtKB-KW"/>
</dbReference>
<sequence>MHKFYSGQFFNFEAVRILGTVRYGGADVAEFLEAVGEIRENDAGSWHAAWARQAERAEALAEQAQHDGHRAAARSAFLRAANYARASSYMMTGSELGSSDPRVAPILRTSAALFTRALALFNTPVHTLHIPYKENGVSLSLPAYLYLPAPRTQQTASTEEGKARGQTTTTTTTTTTPVVISLIGADSTQEEIYHMLPAAGPELGYAVLTFEGPGQGLTLHEHGAAMRADWGAVTGAALDALAEHAHTHPDLSLDMGRVAVAGASLGAYFALRSAAADARLAACVAIDPMYDLWEFASRHVAPTFFGLWDRGWIPDWAVNAAVLQSTRLSFQSRWEIFTSARFLGADSPVGILRAMKQFTLRRDAGTQGQGEKKAGSYLEHVVCPTLVTGAADSLYFDVDEHTAAVFDRLGAADKELWVGASPGQGSLQAKMGALGLCNQRVFAFLDRHLGVQREALS</sequence>
<gene>
    <name evidence="5" type="ORF">B0T24DRAFT_697796</name>
</gene>
<dbReference type="PANTHER" id="PTHR22946">
    <property type="entry name" value="DIENELACTONE HYDROLASE DOMAIN-CONTAINING PROTEIN-RELATED"/>
    <property type="match status" value="1"/>
</dbReference>
<comment type="caution">
    <text evidence="5">The sequence shown here is derived from an EMBL/GenBank/DDBJ whole genome shotgun (WGS) entry which is preliminary data.</text>
</comment>
<evidence type="ECO:0000313" key="5">
    <source>
        <dbReference type="EMBL" id="KAK3375565.1"/>
    </source>
</evidence>
<keyword evidence="5" id="KW-0645">Protease</keyword>
<proteinExistence type="inferred from homology"/>
<dbReference type="Gene3D" id="1.20.1440.110">
    <property type="entry name" value="acylaminoacyl peptidase"/>
    <property type="match status" value="1"/>
</dbReference>
<dbReference type="InterPro" id="IPR000073">
    <property type="entry name" value="AB_hydrolase_1"/>
</dbReference>
<protein>
    <submittedName>
        <fullName evidence="5">Dipeptidyl aminopeptidase/acylaminoacyl peptidase</fullName>
    </submittedName>
</protein>
<evidence type="ECO:0000256" key="1">
    <source>
        <dbReference type="ARBA" id="ARBA00022801"/>
    </source>
</evidence>
<dbReference type="InterPro" id="IPR029058">
    <property type="entry name" value="AB_hydrolase_fold"/>
</dbReference>
<dbReference type="InterPro" id="IPR050261">
    <property type="entry name" value="FrsA_esterase"/>
</dbReference>
<dbReference type="PANTHER" id="PTHR22946:SF13">
    <property type="entry name" value="ALPHA_BETA HYDROLASE PSOB"/>
    <property type="match status" value="1"/>
</dbReference>
<evidence type="ECO:0000259" key="4">
    <source>
        <dbReference type="Pfam" id="PF12697"/>
    </source>
</evidence>
<evidence type="ECO:0000313" key="6">
    <source>
        <dbReference type="Proteomes" id="UP001287356"/>
    </source>
</evidence>
<keyword evidence="5" id="KW-0031">Aminopeptidase</keyword>
<reference evidence="5" key="1">
    <citation type="journal article" date="2023" name="Mol. Phylogenet. Evol.">
        <title>Genome-scale phylogeny and comparative genomics of the fungal order Sordariales.</title>
        <authorList>
            <person name="Hensen N."/>
            <person name="Bonometti L."/>
            <person name="Westerberg I."/>
            <person name="Brannstrom I.O."/>
            <person name="Guillou S."/>
            <person name="Cros-Aarteil S."/>
            <person name="Calhoun S."/>
            <person name="Haridas S."/>
            <person name="Kuo A."/>
            <person name="Mondo S."/>
            <person name="Pangilinan J."/>
            <person name="Riley R."/>
            <person name="LaButti K."/>
            <person name="Andreopoulos B."/>
            <person name="Lipzen A."/>
            <person name="Chen C."/>
            <person name="Yan M."/>
            <person name="Daum C."/>
            <person name="Ng V."/>
            <person name="Clum A."/>
            <person name="Steindorff A."/>
            <person name="Ohm R.A."/>
            <person name="Martin F."/>
            <person name="Silar P."/>
            <person name="Natvig D.O."/>
            <person name="Lalanne C."/>
            <person name="Gautier V."/>
            <person name="Ament-Velasquez S.L."/>
            <person name="Kruys A."/>
            <person name="Hutchinson M.I."/>
            <person name="Powell A.J."/>
            <person name="Barry K."/>
            <person name="Miller A.N."/>
            <person name="Grigoriev I.V."/>
            <person name="Debuchy R."/>
            <person name="Gladieux P."/>
            <person name="Hiltunen Thoren M."/>
            <person name="Johannesson H."/>
        </authorList>
    </citation>
    <scope>NUCLEOTIDE SEQUENCE</scope>
    <source>
        <strain evidence="5">CBS 958.72</strain>
    </source>
</reference>
<feature type="region of interest" description="Disordered" evidence="3">
    <location>
        <begin position="152"/>
        <end position="171"/>
    </location>
</feature>
<reference evidence="5" key="2">
    <citation type="submission" date="2023-06" db="EMBL/GenBank/DDBJ databases">
        <authorList>
            <consortium name="Lawrence Berkeley National Laboratory"/>
            <person name="Haridas S."/>
            <person name="Hensen N."/>
            <person name="Bonometti L."/>
            <person name="Westerberg I."/>
            <person name="Brannstrom I.O."/>
            <person name="Guillou S."/>
            <person name="Cros-Aarteil S."/>
            <person name="Calhoun S."/>
            <person name="Kuo A."/>
            <person name="Mondo S."/>
            <person name="Pangilinan J."/>
            <person name="Riley R."/>
            <person name="Labutti K."/>
            <person name="Andreopoulos B."/>
            <person name="Lipzen A."/>
            <person name="Chen C."/>
            <person name="Yanf M."/>
            <person name="Daum C."/>
            <person name="Ng V."/>
            <person name="Clum A."/>
            <person name="Steindorff A."/>
            <person name="Ohm R."/>
            <person name="Martin F."/>
            <person name="Silar P."/>
            <person name="Natvig D."/>
            <person name="Lalanne C."/>
            <person name="Gautier V."/>
            <person name="Ament-Velasquez S.L."/>
            <person name="Kruys A."/>
            <person name="Hutchinson M.I."/>
            <person name="Powell A.J."/>
            <person name="Barry K."/>
            <person name="Miller A.N."/>
            <person name="Grigoriev I.V."/>
            <person name="Debuchy R."/>
            <person name="Gladieux P."/>
            <person name="Thoren M.H."/>
            <person name="Johannesson H."/>
        </authorList>
    </citation>
    <scope>NUCLEOTIDE SEQUENCE</scope>
    <source>
        <strain evidence="5">CBS 958.72</strain>
    </source>
</reference>
<evidence type="ECO:0000256" key="3">
    <source>
        <dbReference type="SAM" id="MobiDB-lite"/>
    </source>
</evidence>
<dbReference type="EMBL" id="JAULSN010000003">
    <property type="protein sequence ID" value="KAK3375565.1"/>
    <property type="molecule type" value="Genomic_DNA"/>
</dbReference>
<dbReference type="Proteomes" id="UP001287356">
    <property type="component" value="Unassembled WGS sequence"/>
</dbReference>
<keyword evidence="6" id="KW-1185">Reference proteome</keyword>